<sequence length="439" mass="50136">MRGGNRGNRSSVNIWPGFVDALAAVLLAFVFVLLLFVVSQLYLSTQLSDRNQALESLRAELSEMAETLSMERRERDRLEEQVSGLYEELHATLAQRDEARDALELTREELEAAREQVRVGKADLEASLMEIASLQQDISALRSVRDDLESRVSELAASLEQTESSLEDTRSEVGALRDRNRELQARLADEQERTRLAQEKIETRDLRIRDLVAEIEDRQNALDDQQELTADAEARVESLRRQVRALREQISSLAESLEIEQDTVAEQQARIDTLVERLNVELAREVEELSDYRSEFFGRLREVLGDVEEIEIVGDRFRFQSELFFDTASAEIGPRGEARLEQVARTLNRIAERIPPEIDWVLQVEGHTDRRPISTPEFPSNWELSTARAQSILDFLIDQGIPPERLAAVGYGEYQPLVEGDGPEDLARNRRIELRLSNR</sequence>
<dbReference type="Gene3D" id="3.30.1330.60">
    <property type="entry name" value="OmpA-like domain"/>
    <property type="match status" value="1"/>
</dbReference>
<evidence type="ECO:0000256" key="3">
    <source>
        <dbReference type="SAM" id="Phobius"/>
    </source>
</evidence>
<dbReference type="CDD" id="cd07185">
    <property type="entry name" value="OmpA_C-like"/>
    <property type="match status" value="1"/>
</dbReference>
<comment type="caution">
    <text evidence="5">The sequence shown here is derived from an EMBL/GenBank/DDBJ whole genome shotgun (WGS) entry which is preliminary data.</text>
</comment>
<dbReference type="InterPro" id="IPR006665">
    <property type="entry name" value="OmpA-like"/>
</dbReference>
<accession>A0A557RMJ4</accession>
<dbReference type="PANTHER" id="PTHR30329:SF21">
    <property type="entry name" value="LIPOPROTEIN YIAD-RELATED"/>
    <property type="match status" value="1"/>
</dbReference>
<dbReference type="Proteomes" id="UP000316688">
    <property type="component" value="Unassembled WGS sequence"/>
</dbReference>
<keyword evidence="1 3" id="KW-0472">Membrane</keyword>
<evidence type="ECO:0000313" key="5">
    <source>
        <dbReference type="EMBL" id="TVO66381.1"/>
    </source>
</evidence>
<dbReference type="AlphaFoldDB" id="A0A557RMJ4"/>
<keyword evidence="2" id="KW-0175">Coiled coil</keyword>
<dbReference type="RefSeq" id="WP_144346928.1">
    <property type="nucleotide sequence ID" value="NZ_VMKP01000001.1"/>
</dbReference>
<reference evidence="5 6" key="1">
    <citation type="submission" date="2019-07" db="EMBL/GenBank/DDBJ databases">
        <title>Reclasification of Spiribacter aquaticus.</title>
        <authorList>
            <person name="Leon M.J."/>
            <person name="Sanchez-Porro C."/>
            <person name="Ventosa A."/>
        </authorList>
    </citation>
    <scope>NUCLEOTIDE SEQUENCE [LARGE SCALE GENOMIC DNA]</scope>
    <source>
        <strain evidence="5 6">SP30</strain>
    </source>
</reference>
<feature type="transmembrane region" description="Helical" evidence="3">
    <location>
        <begin position="21"/>
        <end position="43"/>
    </location>
</feature>
<dbReference type="EMBL" id="VMKP01000001">
    <property type="protein sequence ID" value="TVO66381.1"/>
    <property type="molecule type" value="Genomic_DNA"/>
</dbReference>
<evidence type="ECO:0000256" key="2">
    <source>
        <dbReference type="SAM" id="Coils"/>
    </source>
</evidence>
<dbReference type="PROSITE" id="PS51123">
    <property type="entry name" value="OMPA_2"/>
    <property type="match status" value="1"/>
</dbReference>
<evidence type="ECO:0000256" key="1">
    <source>
        <dbReference type="PROSITE-ProRule" id="PRU00473"/>
    </source>
</evidence>
<dbReference type="Gene3D" id="1.10.287.1490">
    <property type="match status" value="1"/>
</dbReference>
<organism evidence="5 6">
    <name type="scientific">Spiribacter aquaticus</name>
    <dbReference type="NCBI Taxonomy" id="1935996"/>
    <lineage>
        <taxon>Bacteria</taxon>
        <taxon>Pseudomonadati</taxon>
        <taxon>Pseudomonadota</taxon>
        <taxon>Gammaproteobacteria</taxon>
        <taxon>Chromatiales</taxon>
        <taxon>Ectothiorhodospiraceae</taxon>
        <taxon>Spiribacter</taxon>
    </lineage>
</organism>
<name>A0A557RMJ4_9GAMM</name>
<protein>
    <submittedName>
        <fullName evidence="5">OmpA family protein</fullName>
    </submittedName>
</protein>
<evidence type="ECO:0000313" key="6">
    <source>
        <dbReference type="Proteomes" id="UP000316688"/>
    </source>
</evidence>
<dbReference type="Pfam" id="PF00691">
    <property type="entry name" value="OmpA"/>
    <property type="match status" value="1"/>
</dbReference>
<gene>
    <name evidence="5" type="ORF">FPL11_01435</name>
</gene>
<dbReference type="SUPFAM" id="SSF103088">
    <property type="entry name" value="OmpA-like"/>
    <property type="match status" value="1"/>
</dbReference>
<dbReference type="InterPro" id="IPR050330">
    <property type="entry name" value="Bact_OuterMem_StrucFunc"/>
</dbReference>
<dbReference type="PANTHER" id="PTHR30329">
    <property type="entry name" value="STATOR ELEMENT OF FLAGELLAR MOTOR COMPLEX"/>
    <property type="match status" value="1"/>
</dbReference>
<feature type="coiled-coil region" evidence="2">
    <location>
        <begin position="47"/>
        <end position="295"/>
    </location>
</feature>
<evidence type="ECO:0000259" key="4">
    <source>
        <dbReference type="PROSITE" id="PS51123"/>
    </source>
</evidence>
<keyword evidence="6" id="KW-1185">Reference proteome</keyword>
<dbReference type="InterPro" id="IPR036737">
    <property type="entry name" value="OmpA-like_sf"/>
</dbReference>
<keyword evidence="3" id="KW-1133">Transmembrane helix</keyword>
<dbReference type="GO" id="GO:0016020">
    <property type="term" value="C:membrane"/>
    <property type="evidence" value="ECO:0007669"/>
    <property type="project" value="UniProtKB-UniRule"/>
</dbReference>
<proteinExistence type="predicted"/>
<feature type="domain" description="OmpA-like" evidence="4">
    <location>
        <begin position="313"/>
        <end position="439"/>
    </location>
</feature>
<keyword evidence="3" id="KW-0812">Transmembrane</keyword>